<organism evidence="2 5">
    <name type="scientific">Aerococcus mictus</name>
    <dbReference type="NCBI Taxonomy" id="2976810"/>
    <lineage>
        <taxon>Bacteria</taxon>
        <taxon>Bacillati</taxon>
        <taxon>Bacillota</taxon>
        <taxon>Bacilli</taxon>
        <taxon>Lactobacillales</taxon>
        <taxon>Aerococcaceae</taxon>
        <taxon>Aerococcus</taxon>
    </lineage>
</organism>
<evidence type="ECO:0000313" key="5">
    <source>
        <dbReference type="Proteomes" id="UP001069047"/>
    </source>
</evidence>
<accession>A0A9Q4H3U3</accession>
<dbReference type="EMBL" id="CP145132">
    <property type="protein sequence ID" value="WWC54735.1"/>
    <property type="molecule type" value="Genomic_DNA"/>
</dbReference>
<feature type="domain" description="HTH cro/C1-type" evidence="1">
    <location>
        <begin position="7"/>
        <end position="58"/>
    </location>
</feature>
<proteinExistence type="predicted"/>
<gene>
    <name evidence="3" type="ORF">DBT44_0000065</name>
    <name evidence="2" type="ORF">ODY61_07560</name>
</gene>
<keyword evidence="4" id="KW-1185">Reference proteome</keyword>
<evidence type="ECO:0000259" key="1">
    <source>
        <dbReference type="PROSITE" id="PS50943"/>
    </source>
</evidence>
<dbReference type="InterPro" id="IPR010982">
    <property type="entry name" value="Lambda_DNA-bd_dom_sf"/>
</dbReference>
<dbReference type="InterPro" id="IPR001387">
    <property type="entry name" value="Cro/C1-type_HTH"/>
</dbReference>
<dbReference type="SUPFAM" id="SSF47413">
    <property type="entry name" value="lambda repressor-like DNA-binding domains"/>
    <property type="match status" value="1"/>
</dbReference>
<dbReference type="Proteomes" id="UP000250354">
    <property type="component" value="Chromosome"/>
</dbReference>
<reference evidence="3" key="3">
    <citation type="submission" date="2024-02" db="EMBL/GenBank/DDBJ databases">
        <authorList>
            <person name="Choi B."/>
        </authorList>
    </citation>
    <scope>NUCLEOTIDE SEQUENCE</scope>
    <source>
        <strain evidence="3">UMB1016</strain>
    </source>
</reference>
<dbReference type="GeneID" id="86859018"/>
<dbReference type="CDD" id="cd00093">
    <property type="entry name" value="HTH_XRE"/>
    <property type="match status" value="1"/>
</dbReference>
<dbReference type="PROSITE" id="PS50943">
    <property type="entry name" value="HTH_CROC1"/>
    <property type="match status" value="1"/>
</dbReference>
<dbReference type="EMBL" id="JAOTMY010000004">
    <property type="protein sequence ID" value="MCY3087960.1"/>
    <property type="molecule type" value="Genomic_DNA"/>
</dbReference>
<reference evidence="2" key="2">
    <citation type="submission" date="2022-09" db="EMBL/GenBank/DDBJ databases">
        <title>Aerococcus urinae taxonomy study.</title>
        <authorList>
            <person name="Christensen J."/>
            <person name="Senneby E."/>
        </authorList>
    </citation>
    <scope>NUCLEOTIDE SEQUENCE</scope>
    <source>
        <strain evidence="2">LUND-41-B12</strain>
    </source>
</reference>
<dbReference type="Proteomes" id="UP001069047">
    <property type="component" value="Unassembled WGS sequence"/>
</dbReference>
<evidence type="ECO:0000313" key="4">
    <source>
        <dbReference type="Proteomes" id="UP000250354"/>
    </source>
</evidence>
<dbReference type="RefSeq" id="WP_070558873.1">
    <property type="nucleotide sequence ID" value="NZ_CAJHLG010000006.1"/>
</dbReference>
<evidence type="ECO:0000313" key="3">
    <source>
        <dbReference type="EMBL" id="WWC54735.1"/>
    </source>
</evidence>
<reference evidence="3 4" key="1">
    <citation type="journal article" date="2020" name="J. Bacteriol.">
        <title>Aerococcus urinae Isolated from Women with Lower Urinary Tract Symptoms: In Vitro Aggregation and Genome Analysis.</title>
        <authorList>
            <person name="Hilt E.E."/>
            <person name="Putonti C."/>
            <person name="Thomas-White K."/>
            <person name="Lewis A.L."/>
            <person name="Visick K.L."/>
            <person name="Gilbert N.M."/>
            <person name="Wolfe A.J."/>
        </authorList>
    </citation>
    <scope>NUCLEOTIDE SEQUENCE [LARGE SCALE GENOMIC DNA]</scope>
    <source>
        <strain evidence="3 4">UMB1016</strain>
    </source>
</reference>
<accession>A0A1E9PLM4</accession>
<dbReference type="Gene3D" id="1.10.260.40">
    <property type="entry name" value="lambda repressor-like DNA-binding domains"/>
    <property type="match status" value="1"/>
</dbReference>
<sequence>MNKVLGYRKMLGITQQEMAQKLNIGIVAYRNKERGLNQFKEKEMIDILKIYTNKIPNLTLNDIFLDRNSHE</sequence>
<dbReference type="Pfam" id="PF01381">
    <property type="entry name" value="HTH_3"/>
    <property type="match status" value="1"/>
</dbReference>
<protein>
    <submittedName>
        <fullName evidence="2">Helix-turn-helix transcriptional regulator</fullName>
    </submittedName>
</protein>
<dbReference type="AlphaFoldDB" id="A0A1E9PLM4"/>
<evidence type="ECO:0000313" key="2">
    <source>
        <dbReference type="EMBL" id="MCY3087960.1"/>
    </source>
</evidence>
<name>A0A1E9PLM4_9LACT</name>
<dbReference type="GO" id="GO:0003677">
    <property type="term" value="F:DNA binding"/>
    <property type="evidence" value="ECO:0007669"/>
    <property type="project" value="InterPro"/>
</dbReference>